<evidence type="ECO:0000256" key="2">
    <source>
        <dbReference type="SAM" id="MobiDB-lite"/>
    </source>
</evidence>
<dbReference type="Proteomes" id="UP000694240">
    <property type="component" value="Chromosome 13"/>
</dbReference>
<protein>
    <submittedName>
        <fullName evidence="3">Uncharacterized protein</fullName>
    </submittedName>
</protein>
<proteinExistence type="predicted"/>
<sequence>MFGSDQQYGITPEPRYLPGSGVRRRKPVQGPEPWMSSVFRMLKDSVNDRTVNRLGYPARARSSPSWFSDRSRGIVVARTWRGWNPTPTVSPPACRLEEQGMSFTIISPSGLNFVPSLSLYAEAIHASRFFLTIQIPLTLRLPLACDGWDSFLRSGRVFAHSRDFRRTSDGSEASLSGRTEPSSGAESSSERRGDPNQFVAREDTIADVVRDEDLPDNPEAVLNRRTRPPAPDEAGVSRWQDAPELPILPEVKGEMVAYDPAEGARLLQLAIQGAMVQRKKTRAKKVKKPDPPGSTLSTSDSLRDLKARFNFSERVTLRLPTPSERADGPPEGFFTLYEGFFYFCFLWFPIPRPIIEYLWSYKLALAQITTRGLRHLIGILIRGIETYNNIGLDHLRNLLEIRRVPSCKMERYYISPRPRRRVIGGFPSKDEKYTDHFFFVALDEDCVPEGCLEKMIGKWRKIDRGPSFLDRIPEDLFSAHEELAARKCNWLRHFSQERVEKALRVLHGVSCSTSSSSSDQRVNFLTEMQKAKMTLRERKAAERKAIEERKTLEAIFRPLSPPEVTGGTEMSTRPEATDEPEGSRAALTISAALPEEPEGIPTEDTRNQIPEVEGTSVVVGLPADGQAKSKGKRPRGEHSGDKRKRSKKDRSSSHPIYKDAVASANLIASCAWPLLPAPENLIEADKYGETAASFLKAFSSMNTMVHSYDSAARAYEAARVQLEMARTEAENKVAEAALAVRNAEALVLAEQEARHRLAEESLRAQQRSEDTIESLNRLLTEEKSLHEIEAKANAELIEALESGKRIEDEKEEVLKWKEEFGDSEAEYARLGAELFEDLKFSMMSPDSVNDGIGNRSVESNAADAGVLDQSGTNLNPAATDVPDEEQDE</sequence>
<feature type="region of interest" description="Disordered" evidence="2">
    <location>
        <begin position="280"/>
        <end position="299"/>
    </location>
</feature>
<reference evidence="3 4" key="1">
    <citation type="submission" date="2020-12" db="EMBL/GenBank/DDBJ databases">
        <title>Concerted genomic and epigenomic changes stabilize Arabidopsis allopolyploids.</title>
        <authorList>
            <person name="Chen Z."/>
        </authorList>
    </citation>
    <scope>NUCLEOTIDE SEQUENCE [LARGE SCALE GENOMIC DNA]</scope>
    <source>
        <strain evidence="3">Allo738</strain>
        <tissue evidence="3">Leaf</tissue>
    </source>
</reference>
<dbReference type="PANTHER" id="PTHR31099:SF49">
    <property type="entry name" value="MYOSIN HEAVY CHAIN-LIKE PROTEIN"/>
    <property type="match status" value="1"/>
</dbReference>
<feature type="region of interest" description="Disordered" evidence="2">
    <location>
        <begin position="167"/>
        <end position="241"/>
    </location>
</feature>
<feature type="region of interest" description="Disordered" evidence="2">
    <location>
        <begin position="559"/>
        <end position="656"/>
    </location>
</feature>
<dbReference type="EMBL" id="JAEFBK010000013">
    <property type="protein sequence ID" value="KAG7533613.1"/>
    <property type="molecule type" value="Genomic_DNA"/>
</dbReference>
<name>A0A8T1XGC1_9BRAS</name>
<feature type="region of interest" description="Disordered" evidence="2">
    <location>
        <begin position="843"/>
        <end position="888"/>
    </location>
</feature>
<comment type="caution">
    <text evidence="3">The sequence shown here is derived from an EMBL/GenBank/DDBJ whole genome shotgun (WGS) entry which is preliminary data.</text>
</comment>
<evidence type="ECO:0000313" key="3">
    <source>
        <dbReference type="EMBL" id="KAG7533613.1"/>
    </source>
</evidence>
<dbReference type="PANTHER" id="PTHR31099">
    <property type="entry name" value="OS06G0165300 PROTEIN"/>
    <property type="match status" value="1"/>
</dbReference>
<keyword evidence="4" id="KW-1185">Reference proteome</keyword>
<feature type="compositionally biased region" description="Basic and acidic residues" evidence="2">
    <location>
        <begin position="188"/>
        <end position="212"/>
    </location>
</feature>
<accession>A0A8T1XGC1</accession>
<keyword evidence="1" id="KW-0175">Coiled coil</keyword>
<evidence type="ECO:0000256" key="1">
    <source>
        <dbReference type="SAM" id="Coils"/>
    </source>
</evidence>
<feature type="region of interest" description="Disordered" evidence="2">
    <location>
        <begin position="1"/>
        <end position="29"/>
    </location>
</feature>
<feature type="coiled-coil region" evidence="1">
    <location>
        <begin position="708"/>
        <end position="768"/>
    </location>
</feature>
<feature type="compositionally biased region" description="Polar residues" evidence="2">
    <location>
        <begin position="170"/>
        <end position="181"/>
    </location>
</feature>
<organism evidence="3 4">
    <name type="scientific">Arabidopsis thaliana x Arabidopsis arenosa</name>
    <dbReference type="NCBI Taxonomy" id="1240361"/>
    <lineage>
        <taxon>Eukaryota</taxon>
        <taxon>Viridiplantae</taxon>
        <taxon>Streptophyta</taxon>
        <taxon>Embryophyta</taxon>
        <taxon>Tracheophyta</taxon>
        <taxon>Spermatophyta</taxon>
        <taxon>Magnoliopsida</taxon>
        <taxon>eudicotyledons</taxon>
        <taxon>Gunneridae</taxon>
        <taxon>Pentapetalae</taxon>
        <taxon>rosids</taxon>
        <taxon>malvids</taxon>
        <taxon>Brassicales</taxon>
        <taxon>Brassicaceae</taxon>
        <taxon>Camelineae</taxon>
        <taxon>Arabidopsis</taxon>
    </lineage>
</organism>
<evidence type="ECO:0000313" key="4">
    <source>
        <dbReference type="Proteomes" id="UP000694240"/>
    </source>
</evidence>
<dbReference type="AlphaFoldDB" id="A0A8T1XGC1"/>
<gene>
    <name evidence="3" type="ORF">ISN45_Aa08g012350</name>
</gene>